<feature type="domain" description="Phasin" evidence="1">
    <location>
        <begin position="10"/>
        <end position="103"/>
    </location>
</feature>
<dbReference type="InterPro" id="IPR018968">
    <property type="entry name" value="Phasin"/>
</dbReference>
<evidence type="ECO:0000313" key="2">
    <source>
        <dbReference type="EMBL" id="SUZ87915.1"/>
    </source>
</evidence>
<dbReference type="AlphaFoldDB" id="A0A381R862"/>
<dbReference type="Pfam" id="PF09361">
    <property type="entry name" value="Phasin_2"/>
    <property type="match status" value="1"/>
</dbReference>
<protein>
    <recommendedName>
        <fullName evidence="1">Phasin domain-containing protein</fullName>
    </recommendedName>
</protein>
<proteinExistence type="predicted"/>
<reference evidence="2" key="1">
    <citation type="submission" date="2018-05" db="EMBL/GenBank/DDBJ databases">
        <authorList>
            <person name="Lanie J.A."/>
            <person name="Ng W.-L."/>
            <person name="Kazmierczak K.M."/>
            <person name="Andrzejewski T.M."/>
            <person name="Davidsen T.M."/>
            <person name="Wayne K.J."/>
            <person name="Tettelin H."/>
            <person name="Glass J.I."/>
            <person name="Rusch D."/>
            <person name="Podicherti R."/>
            <person name="Tsui H.-C.T."/>
            <person name="Winkler M.E."/>
        </authorList>
    </citation>
    <scope>NUCLEOTIDE SEQUENCE</scope>
</reference>
<sequence>MKTTPIQLDESIKAASDVSKAALEHFEKLINLQFKAARNYADLALSNTRAGLGVQDLDDAKGYLEKQAEVARDLLASIAKDSEEAVALGRDYAESVQSLLKKSVADVSVPPKKEV</sequence>
<dbReference type="EMBL" id="UINC01001746">
    <property type="protein sequence ID" value="SUZ87915.1"/>
    <property type="molecule type" value="Genomic_DNA"/>
</dbReference>
<gene>
    <name evidence="2" type="ORF">METZ01_LOCUS40769</name>
</gene>
<name>A0A381R862_9ZZZZ</name>
<organism evidence="2">
    <name type="scientific">marine metagenome</name>
    <dbReference type="NCBI Taxonomy" id="408172"/>
    <lineage>
        <taxon>unclassified sequences</taxon>
        <taxon>metagenomes</taxon>
        <taxon>ecological metagenomes</taxon>
    </lineage>
</organism>
<accession>A0A381R862</accession>
<evidence type="ECO:0000259" key="1">
    <source>
        <dbReference type="Pfam" id="PF09361"/>
    </source>
</evidence>